<dbReference type="SUPFAM" id="SSF49503">
    <property type="entry name" value="Cupredoxins"/>
    <property type="match status" value="1"/>
</dbReference>
<dbReference type="InterPro" id="IPR014222">
    <property type="entry name" value="Cyt_c_oxidase_su2"/>
</dbReference>
<evidence type="ECO:0000313" key="18">
    <source>
        <dbReference type="EMBL" id="MBC8430968.1"/>
    </source>
</evidence>
<comment type="similarity">
    <text evidence="2 13">Belongs to the cytochrome c oxidase subunit 2 family.</text>
</comment>
<keyword evidence="11 15" id="KW-0472">Membrane</keyword>
<dbReference type="CDD" id="cd13915">
    <property type="entry name" value="CuRO_HCO_II_like_2"/>
    <property type="match status" value="1"/>
</dbReference>
<keyword evidence="10 14" id="KW-0186">Copper</keyword>
<evidence type="ECO:0000256" key="6">
    <source>
        <dbReference type="ARBA" id="ARBA00022723"/>
    </source>
</evidence>
<keyword evidence="3 13" id="KW-0813">Transport</keyword>
<name>A0A8J6NYN3_9BACT</name>
<feature type="transmembrane region" description="Helical" evidence="15">
    <location>
        <begin position="59"/>
        <end position="77"/>
    </location>
</feature>
<sequence>MNGLPNPVAQVDQAFLYIIGISLILLFLITSVMIYFVIKYRRSKHPEPADIRGNWLLETVWTIIPTLIALSMFYIGWTSYMGLRNVPPGAIEIEVLGQQFSWIFVYPNEKETENELVVPRGKPIKLNVTSEDVLHSLFIPAFRIKVDAVKGMQTYAWFLPDKVGTYIIQCAEHCGVGHSAMTAALRIVPPKEYLKWLQEDEDE</sequence>
<comment type="catalytic activity">
    <reaction evidence="14">
        <text>4 Fe(II)-[cytochrome c] + O2 + 8 H(+)(in) = 4 Fe(III)-[cytochrome c] + 2 H2O + 4 H(+)(out)</text>
        <dbReference type="Rhea" id="RHEA:11436"/>
        <dbReference type="Rhea" id="RHEA-COMP:10350"/>
        <dbReference type="Rhea" id="RHEA-COMP:14399"/>
        <dbReference type="ChEBI" id="CHEBI:15377"/>
        <dbReference type="ChEBI" id="CHEBI:15378"/>
        <dbReference type="ChEBI" id="CHEBI:15379"/>
        <dbReference type="ChEBI" id="CHEBI:29033"/>
        <dbReference type="ChEBI" id="CHEBI:29034"/>
        <dbReference type="EC" id="7.1.1.9"/>
    </reaction>
</comment>
<dbReference type="Pfam" id="PF02790">
    <property type="entry name" value="COX2_TM"/>
    <property type="match status" value="1"/>
</dbReference>
<dbReference type="InterPro" id="IPR008972">
    <property type="entry name" value="Cupredoxin"/>
</dbReference>
<evidence type="ECO:0000256" key="1">
    <source>
        <dbReference type="ARBA" id="ARBA00004141"/>
    </source>
</evidence>
<evidence type="ECO:0000256" key="8">
    <source>
        <dbReference type="ARBA" id="ARBA00022982"/>
    </source>
</evidence>
<dbReference type="PANTHER" id="PTHR22888:SF9">
    <property type="entry name" value="CYTOCHROME C OXIDASE SUBUNIT 2"/>
    <property type="match status" value="1"/>
</dbReference>
<feature type="domain" description="Cytochrome oxidase subunit II copper A binding" evidence="16">
    <location>
        <begin position="88"/>
        <end position="199"/>
    </location>
</feature>
<dbReference type="NCBIfam" id="TIGR02866">
    <property type="entry name" value="CoxB"/>
    <property type="match status" value="1"/>
</dbReference>
<keyword evidence="6 14" id="KW-0479">Metal-binding</keyword>
<feature type="domain" description="Cytochrome oxidase subunit II transmembrane region profile" evidence="17">
    <location>
        <begin position="1"/>
        <end position="87"/>
    </location>
</feature>
<dbReference type="GO" id="GO:0042773">
    <property type="term" value="P:ATP synthesis coupled electron transport"/>
    <property type="evidence" value="ECO:0007669"/>
    <property type="project" value="TreeGrafter"/>
</dbReference>
<evidence type="ECO:0000256" key="10">
    <source>
        <dbReference type="ARBA" id="ARBA00023008"/>
    </source>
</evidence>
<feature type="transmembrane region" description="Helical" evidence="15">
    <location>
        <begin position="14"/>
        <end position="38"/>
    </location>
</feature>
<comment type="caution">
    <text evidence="18">The sequence shown here is derived from an EMBL/GenBank/DDBJ whole genome shotgun (WGS) entry which is preliminary data.</text>
</comment>
<evidence type="ECO:0000259" key="17">
    <source>
        <dbReference type="PROSITE" id="PS50999"/>
    </source>
</evidence>
<proteinExistence type="inferred from homology"/>
<dbReference type="EMBL" id="JACNIG010000098">
    <property type="protein sequence ID" value="MBC8430968.1"/>
    <property type="molecule type" value="Genomic_DNA"/>
</dbReference>
<evidence type="ECO:0000256" key="7">
    <source>
        <dbReference type="ARBA" id="ARBA00022967"/>
    </source>
</evidence>
<dbReference type="InterPro" id="IPR001505">
    <property type="entry name" value="Copper_CuA"/>
</dbReference>
<evidence type="ECO:0000256" key="13">
    <source>
        <dbReference type="RuleBase" id="RU000456"/>
    </source>
</evidence>
<keyword evidence="8 13" id="KW-0249">Electron transport</keyword>
<dbReference type="PROSITE" id="PS00078">
    <property type="entry name" value="COX2"/>
    <property type="match status" value="1"/>
</dbReference>
<dbReference type="PROSITE" id="PS50857">
    <property type="entry name" value="COX2_CUA"/>
    <property type="match status" value="1"/>
</dbReference>
<evidence type="ECO:0000256" key="9">
    <source>
        <dbReference type="ARBA" id="ARBA00022989"/>
    </source>
</evidence>
<dbReference type="Gene3D" id="2.60.40.420">
    <property type="entry name" value="Cupredoxins - blue copper proteins"/>
    <property type="match status" value="1"/>
</dbReference>
<dbReference type="Gene3D" id="1.10.287.90">
    <property type="match status" value="1"/>
</dbReference>
<evidence type="ECO:0000256" key="2">
    <source>
        <dbReference type="ARBA" id="ARBA00007866"/>
    </source>
</evidence>
<dbReference type="GO" id="GO:0005507">
    <property type="term" value="F:copper ion binding"/>
    <property type="evidence" value="ECO:0007669"/>
    <property type="project" value="InterPro"/>
</dbReference>
<dbReference type="PROSITE" id="PS50999">
    <property type="entry name" value="COX2_TM"/>
    <property type="match status" value="1"/>
</dbReference>
<evidence type="ECO:0000256" key="5">
    <source>
        <dbReference type="ARBA" id="ARBA00022692"/>
    </source>
</evidence>
<keyword evidence="4 13" id="KW-0679">Respiratory chain</keyword>
<evidence type="ECO:0000256" key="14">
    <source>
        <dbReference type="RuleBase" id="RU004024"/>
    </source>
</evidence>
<dbReference type="PANTHER" id="PTHR22888">
    <property type="entry name" value="CYTOCHROME C OXIDASE, SUBUNIT II"/>
    <property type="match status" value="1"/>
</dbReference>
<comment type="subcellular location">
    <subcellularLocation>
        <location evidence="13">Cell membrane</location>
        <topology evidence="13">Multi-pass membrane protein</topology>
    </subcellularLocation>
    <subcellularLocation>
        <location evidence="1">Membrane</location>
        <topology evidence="1">Multi-pass membrane protein</topology>
    </subcellularLocation>
</comment>
<dbReference type="GO" id="GO:0004129">
    <property type="term" value="F:cytochrome-c oxidase activity"/>
    <property type="evidence" value="ECO:0007669"/>
    <property type="project" value="UniProtKB-EC"/>
</dbReference>
<evidence type="ECO:0000313" key="19">
    <source>
        <dbReference type="Proteomes" id="UP000605201"/>
    </source>
</evidence>
<comment type="function">
    <text evidence="12 14">Subunits I and II form the functional core of the enzyme complex. Electrons originating in cytochrome c are transferred via heme a and Cu(A) to the binuclear center formed by heme a3 and Cu(B).</text>
</comment>
<dbReference type="Pfam" id="PF00116">
    <property type="entry name" value="COX2"/>
    <property type="match status" value="1"/>
</dbReference>
<evidence type="ECO:0000259" key="16">
    <source>
        <dbReference type="PROSITE" id="PS50857"/>
    </source>
</evidence>
<dbReference type="EC" id="7.1.1.9" evidence="14"/>
<evidence type="ECO:0000256" key="3">
    <source>
        <dbReference type="ARBA" id="ARBA00022448"/>
    </source>
</evidence>
<evidence type="ECO:0000256" key="4">
    <source>
        <dbReference type="ARBA" id="ARBA00022660"/>
    </source>
</evidence>
<keyword evidence="7" id="KW-1278">Translocase</keyword>
<reference evidence="18 19" key="1">
    <citation type="submission" date="2020-08" db="EMBL/GenBank/DDBJ databases">
        <title>Bridging the membrane lipid divide: bacteria of the FCB group superphylum have the potential to synthesize archaeal ether lipids.</title>
        <authorList>
            <person name="Villanueva L."/>
            <person name="Von Meijenfeldt F.A.B."/>
            <person name="Westbye A.B."/>
            <person name="Yadav S."/>
            <person name="Hopmans E.C."/>
            <person name="Dutilh B.E."/>
            <person name="Sinninghe Damste J.S."/>
        </authorList>
    </citation>
    <scope>NUCLEOTIDE SEQUENCE [LARGE SCALE GENOMIC DNA]</scope>
    <source>
        <strain evidence="18">NIOZ-UU17</strain>
    </source>
</reference>
<dbReference type="InterPro" id="IPR002429">
    <property type="entry name" value="CcO_II-like_C"/>
</dbReference>
<dbReference type="InterPro" id="IPR011759">
    <property type="entry name" value="Cyt_c_oxidase_su2_TM_dom"/>
</dbReference>
<dbReference type="Proteomes" id="UP000605201">
    <property type="component" value="Unassembled WGS sequence"/>
</dbReference>
<dbReference type="InterPro" id="IPR045187">
    <property type="entry name" value="CcO_II"/>
</dbReference>
<dbReference type="GO" id="GO:0016491">
    <property type="term" value="F:oxidoreductase activity"/>
    <property type="evidence" value="ECO:0007669"/>
    <property type="project" value="InterPro"/>
</dbReference>
<protein>
    <recommendedName>
        <fullName evidence="14">Cytochrome c oxidase subunit 2</fullName>
        <ecNumber evidence="14">7.1.1.9</ecNumber>
    </recommendedName>
</protein>
<keyword evidence="9 15" id="KW-1133">Transmembrane helix</keyword>
<dbReference type="InterPro" id="IPR036257">
    <property type="entry name" value="Cyt_c_oxidase_su2_TM_sf"/>
</dbReference>
<dbReference type="AlphaFoldDB" id="A0A8J6NYN3"/>
<dbReference type="GO" id="GO:0005886">
    <property type="term" value="C:plasma membrane"/>
    <property type="evidence" value="ECO:0007669"/>
    <property type="project" value="UniProtKB-SubCell"/>
</dbReference>
<evidence type="ECO:0000256" key="11">
    <source>
        <dbReference type="ARBA" id="ARBA00023136"/>
    </source>
</evidence>
<comment type="cofactor">
    <cofactor evidence="14">
        <name>Cu cation</name>
        <dbReference type="ChEBI" id="CHEBI:23378"/>
    </cofactor>
    <text evidence="14">Binds a copper A center.</text>
</comment>
<keyword evidence="5 13" id="KW-0812">Transmembrane</keyword>
<organism evidence="18 19">
    <name type="scientific">Candidatus Desulfatibia vada</name>
    <dbReference type="NCBI Taxonomy" id="2841696"/>
    <lineage>
        <taxon>Bacteria</taxon>
        <taxon>Pseudomonadati</taxon>
        <taxon>Thermodesulfobacteriota</taxon>
        <taxon>Desulfobacteria</taxon>
        <taxon>Desulfobacterales</taxon>
        <taxon>Desulfobacterales incertae sedis</taxon>
        <taxon>Candidatus Desulfatibia</taxon>
    </lineage>
</organism>
<dbReference type="SUPFAM" id="SSF81464">
    <property type="entry name" value="Cytochrome c oxidase subunit II-like, transmembrane region"/>
    <property type="match status" value="1"/>
</dbReference>
<gene>
    <name evidence="18" type="primary">coxB</name>
    <name evidence="18" type="ORF">H8D96_03515</name>
</gene>
<evidence type="ECO:0000256" key="15">
    <source>
        <dbReference type="SAM" id="Phobius"/>
    </source>
</evidence>
<evidence type="ECO:0000256" key="12">
    <source>
        <dbReference type="ARBA" id="ARBA00024688"/>
    </source>
</evidence>
<accession>A0A8J6NYN3</accession>